<proteinExistence type="predicted"/>
<dbReference type="NCBIfam" id="TIGR00752">
    <property type="entry name" value="slp"/>
    <property type="match status" value="1"/>
</dbReference>
<dbReference type="Proteomes" id="UP000262073">
    <property type="component" value="Chromosome"/>
</dbReference>
<dbReference type="PANTHER" id="PTHR37530:SF1">
    <property type="entry name" value="OUTER MEMBRANE PROTEIN SLP"/>
    <property type="match status" value="1"/>
</dbReference>
<dbReference type="EMBL" id="CP031769">
    <property type="protein sequence ID" value="AXR07088.1"/>
    <property type="molecule type" value="Genomic_DNA"/>
</dbReference>
<dbReference type="InterPro" id="IPR004658">
    <property type="entry name" value="OMP_Slp"/>
</dbReference>
<evidence type="ECO:0000313" key="4">
    <source>
        <dbReference type="Proteomes" id="UP000262073"/>
    </source>
</evidence>
<dbReference type="GO" id="GO:0019867">
    <property type="term" value="C:outer membrane"/>
    <property type="evidence" value="ECO:0007669"/>
    <property type="project" value="InterPro"/>
</dbReference>
<dbReference type="OrthoDB" id="5295757at2"/>
<dbReference type="KEGG" id="salm:D0Y50_12450"/>
<gene>
    <name evidence="3" type="ORF">D0Y50_12450</name>
</gene>
<keyword evidence="4" id="KW-1185">Reference proteome</keyword>
<dbReference type="PROSITE" id="PS51257">
    <property type="entry name" value="PROKAR_LIPOPROTEIN"/>
    <property type="match status" value="1"/>
</dbReference>
<accession>A0A346NNI1</accession>
<feature type="chain" id="PRO_5016915343" evidence="2">
    <location>
        <begin position="21"/>
        <end position="219"/>
    </location>
</feature>
<dbReference type="RefSeq" id="WP_108568302.1">
    <property type="nucleotide sequence ID" value="NZ_CP031769.1"/>
</dbReference>
<dbReference type="PANTHER" id="PTHR37530">
    <property type="entry name" value="OUTER MEMBRANE PROTEIN SLP"/>
    <property type="match status" value="1"/>
</dbReference>
<feature type="signal peptide" evidence="2">
    <location>
        <begin position="1"/>
        <end position="20"/>
    </location>
</feature>
<protein>
    <submittedName>
        <fullName evidence="3">Slp family lipoprotein</fullName>
    </submittedName>
</protein>
<evidence type="ECO:0000256" key="2">
    <source>
        <dbReference type="SAM" id="SignalP"/>
    </source>
</evidence>
<evidence type="ECO:0000256" key="1">
    <source>
        <dbReference type="SAM" id="MobiDB-lite"/>
    </source>
</evidence>
<organism evidence="3 4">
    <name type="scientific">Salinimonas sediminis</name>
    <dbReference type="NCBI Taxonomy" id="2303538"/>
    <lineage>
        <taxon>Bacteria</taxon>
        <taxon>Pseudomonadati</taxon>
        <taxon>Pseudomonadota</taxon>
        <taxon>Gammaproteobacteria</taxon>
        <taxon>Alteromonadales</taxon>
        <taxon>Alteromonadaceae</taxon>
        <taxon>Alteromonas/Salinimonas group</taxon>
        <taxon>Salinimonas</taxon>
    </lineage>
</organism>
<dbReference type="Pfam" id="PF03843">
    <property type="entry name" value="Slp"/>
    <property type="match status" value="1"/>
</dbReference>
<reference evidence="3 4" key="1">
    <citation type="submission" date="2018-08" db="EMBL/GenBank/DDBJ databases">
        <title>Salinimonas sediminis sp. nov., a piezophilic bacterium isolated from a deep-sea sediment sample from the New Britain Trench.</title>
        <authorList>
            <person name="Cao J."/>
        </authorList>
    </citation>
    <scope>NUCLEOTIDE SEQUENCE [LARGE SCALE GENOMIC DNA]</scope>
    <source>
        <strain evidence="3 4">N102</strain>
    </source>
</reference>
<sequence length="219" mass="24404">MLLKVLFASAVLLLSGCAMVPDNLAVPDGTTLVSYQQSVTGGEEVTGRTARWGGVIVGVENKPKKTFVEVVHFPLNHYGRPNTSEETVGRFKVQIDGFVDPIVFEKGRAVTFVGNVVTPLAGMVGEQPYMYPSIKARDYHLWREVQTYDVSTLYFNYNTGWYSPFYYRHHPFGGGWGFGTSRIRVIESRGFTPRLPQSADRAPAQLQKVPPSRGKIIND</sequence>
<keyword evidence="3" id="KW-0449">Lipoprotein</keyword>
<evidence type="ECO:0000313" key="3">
    <source>
        <dbReference type="EMBL" id="AXR07088.1"/>
    </source>
</evidence>
<dbReference type="AlphaFoldDB" id="A0A346NNI1"/>
<feature type="region of interest" description="Disordered" evidence="1">
    <location>
        <begin position="196"/>
        <end position="219"/>
    </location>
</feature>
<name>A0A346NNI1_9ALTE</name>
<keyword evidence="2" id="KW-0732">Signal</keyword>